<dbReference type="AlphaFoldDB" id="A0A1S1K0K0"/>
<dbReference type="Proteomes" id="UP000179636">
    <property type="component" value="Unassembled WGS sequence"/>
</dbReference>
<accession>A0A1S1K0K0</accession>
<keyword evidence="3" id="KW-1185">Reference proteome</keyword>
<name>A0A1S1K0K0_9MYCO</name>
<gene>
    <name evidence="2" type="ORF">BKG61_19505</name>
</gene>
<dbReference type="PROSITE" id="PS51257">
    <property type="entry name" value="PROKAR_LIPOPROTEIN"/>
    <property type="match status" value="1"/>
</dbReference>
<evidence type="ECO:0000313" key="2">
    <source>
        <dbReference type="EMBL" id="OHT95448.1"/>
    </source>
</evidence>
<comment type="caution">
    <text evidence="2">The sequence shown here is derived from an EMBL/GenBank/DDBJ whole genome shotgun (WGS) entry which is preliminary data.</text>
</comment>
<sequence>MKRRALLELVVAAVAAVGCVLSWLAASSTIEVAPVLDGEPSTTTISYSAPLLVLALVLAGLAGVLIVLGIARLRR</sequence>
<keyword evidence="1" id="KW-0812">Transmembrane</keyword>
<dbReference type="STRING" id="1908205.BKG60_28435"/>
<dbReference type="EMBL" id="MLHV01000019">
    <property type="protein sequence ID" value="OHT95448.1"/>
    <property type="molecule type" value="Genomic_DNA"/>
</dbReference>
<dbReference type="RefSeq" id="WP_070945905.1">
    <property type="nucleotide sequence ID" value="NZ_MLHV01000019.1"/>
</dbReference>
<evidence type="ECO:0008006" key="4">
    <source>
        <dbReference type="Google" id="ProtNLM"/>
    </source>
</evidence>
<reference evidence="2 3" key="1">
    <citation type="submission" date="2016-10" db="EMBL/GenBank/DDBJ databases">
        <title>Evaluation of Human, Animal and Environmental Mycobacterium chelonae Isolates by Core Genome Phylogenomic Analysis, Targeted Gene Comparison, and Anti-microbial Susceptibility Patterns: A Tale of Mistaken Identities.</title>
        <authorList>
            <person name="Fogelson S.B."/>
            <person name="Camus A.C."/>
            <person name="Lorenz W."/>
            <person name="Vasireddy R."/>
            <person name="Vasireddy S."/>
            <person name="Smith T."/>
            <person name="Brown-Elliott B.A."/>
            <person name="Wallace R.J.Jr."/>
            <person name="Hasan N.A."/>
            <person name="Reischl U."/>
            <person name="Sanchez S."/>
        </authorList>
    </citation>
    <scope>NUCLEOTIDE SEQUENCE [LARGE SCALE GENOMIC DNA]</scope>
    <source>
        <strain evidence="2 3">24999</strain>
    </source>
</reference>
<evidence type="ECO:0000256" key="1">
    <source>
        <dbReference type="SAM" id="Phobius"/>
    </source>
</evidence>
<keyword evidence="1" id="KW-0472">Membrane</keyword>
<keyword evidence="1" id="KW-1133">Transmembrane helix</keyword>
<organism evidence="2 3">
    <name type="scientific">Mycobacterium syngnathidarum</name>
    <dbReference type="NCBI Taxonomy" id="1908205"/>
    <lineage>
        <taxon>Bacteria</taxon>
        <taxon>Bacillati</taxon>
        <taxon>Actinomycetota</taxon>
        <taxon>Actinomycetes</taxon>
        <taxon>Mycobacteriales</taxon>
        <taxon>Mycobacteriaceae</taxon>
        <taxon>Mycobacterium</taxon>
    </lineage>
</organism>
<evidence type="ECO:0000313" key="3">
    <source>
        <dbReference type="Proteomes" id="UP000179636"/>
    </source>
</evidence>
<proteinExistence type="predicted"/>
<feature type="transmembrane region" description="Helical" evidence="1">
    <location>
        <begin position="51"/>
        <end position="71"/>
    </location>
</feature>
<protein>
    <recommendedName>
        <fullName evidence="4">Transmembrane protein</fullName>
    </recommendedName>
</protein>